<evidence type="ECO:0000259" key="1">
    <source>
        <dbReference type="Pfam" id="PF05649"/>
    </source>
</evidence>
<dbReference type="GO" id="GO:0004222">
    <property type="term" value="F:metalloendopeptidase activity"/>
    <property type="evidence" value="ECO:0007669"/>
    <property type="project" value="InterPro"/>
</dbReference>
<dbReference type="PANTHER" id="PTHR11733">
    <property type="entry name" value="ZINC METALLOPROTEASE FAMILY M13 NEPRILYSIN-RELATED"/>
    <property type="match status" value="1"/>
</dbReference>
<proteinExistence type="predicted"/>
<organism evidence="2 3">
    <name type="scientific">Adineta steineri</name>
    <dbReference type="NCBI Taxonomy" id="433720"/>
    <lineage>
        <taxon>Eukaryota</taxon>
        <taxon>Metazoa</taxon>
        <taxon>Spiralia</taxon>
        <taxon>Gnathifera</taxon>
        <taxon>Rotifera</taxon>
        <taxon>Eurotatoria</taxon>
        <taxon>Bdelloidea</taxon>
        <taxon>Adinetida</taxon>
        <taxon>Adinetidae</taxon>
        <taxon>Adineta</taxon>
    </lineage>
</organism>
<accession>A0A820T3M0</accession>
<reference evidence="2" key="1">
    <citation type="submission" date="2021-02" db="EMBL/GenBank/DDBJ databases">
        <authorList>
            <person name="Nowell W R."/>
        </authorList>
    </citation>
    <scope>NUCLEOTIDE SEQUENCE</scope>
</reference>
<dbReference type="GO" id="GO:0005886">
    <property type="term" value="C:plasma membrane"/>
    <property type="evidence" value="ECO:0007669"/>
    <property type="project" value="TreeGrafter"/>
</dbReference>
<dbReference type="Pfam" id="PF05649">
    <property type="entry name" value="Peptidase_M13_N"/>
    <property type="match status" value="1"/>
</dbReference>
<feature type="domain" description="Peptidase M13 N-terminal" evidence="1">
    <location>
        <begin position="27"/>
        <end position="48"/>
    </location>
</feature>
<feature type="non-terminal residue" evidence="2">
    <location>
        <position position="1"/>
    </location>
</feature>
<dbReference type="Proteomes" id="UP000663881">
    <property type="component" value="Unassembled WGS sequence"/>
</dbReference>
<dbReference type="InterPro" id="IPR000718">
    <property type="entry name" value="Peptidase_M13"/>
</dbReference>
<dbReference type="EMBL" id="CAJOAY010036947">
    <property type="protein sequence ID" value="CAF4460683.1"/>
    <property type="molecule type" value="Genomic_DNA"/>
</dbReference>
<evidence type="ECO:0000313" key="3">
    <source>
        <dbReference type="Proteomes" id="UP000663881"/>
    </source>
</evidence>
<name>A0A820T3M0_9BILA</name>
<protein>
    <recommendedName>
        <fullName evidence="1">Peptidase M13 N-terminal domain-containing protein</fullName>
    </recommendedName>
</protein>
<dbReference type="SUPFAM" id="SSF55486">
    <property type="entry name" value="Metalloproteases ('zincins'), catalytic domain"/>
    <property type="match status" value="1"/>
</dbReference>
<sequence length="52" mass="6050">NNELCVTPYCVKAANYLIESLDESAQPCEDFYQFVCGTWIKNNRIPDDCMRK</sequence>
<comment type="caution">
    <text evidence="2">The sequence shown here is derived from an EMBL/GenBank/DDBJ whole genome shotgun (WGS) entry which is preliminary data.</text>
</comment>
<gene>
    <name evidence="2" type="ORF">OKA104_LOCUS54675</name>
</gene>
<evidence type="ECO:0000313" key="2">
    <source>
        <dbReference type="EMBL" id="CAF4460683.1"/>
    </source>
</evidence>
<dbReference type="PROSITE" id="PS51885">
    <property type="entry name" value="NEPRILYSIN"/>
    <property type="match status" value="1"/>
</dbReference>
<dbReference type="InterPro" id="IPR008753">
    <property type="entry name" value="Peptidase_M13_N"/>
</dbReference>
<dbReference type="InterPro" id="IPR024079">
    <property type="entry name" value="MetalloPept_cat_dom_sf"/>
</dbReference>
<dbReference type="AlphaFoldDB" id="A0A820T3M0"/>
<dbReference type="Gene3D" id="3.40.390.10">
    <property type="entry name" value="Collagenase (Catalytic Domain)"/>
    <property type="match status" value="1"/>
</dbReference>
<dbReference type="GO" id="GO:0016485">
    <property type="term" value="P:protein processing"/>
    <property type="evidence" value="ECO:0007669"/>
    <property type="project" value="TreeGrafter"/>
</dbReference>
<dbReference type="PANTHER" id="PTHR11733:SF133">
    <property type="entry name" value="PHOSPHATE-REGULATING NEUTRAL ENDOPEPTIDASE PHEX"/>
    <property type="match status" value="1"/>
</dbReference>